<proteinExistence type="predicted"/>
<evidence type="ECO:0008006" key="3">
    <source>
        <dbReference type="Google" id="ProtNLM"/>
    </source>
</evidence>
<dbReference type="InterPro" id="IPR042566">
    <property type="entry name" value="L1_C"/>
</dbReference>
<reference evidence="2" key="1">
    <citation type="submission" date="2017-07" db="EMBL/GenBank/DDBJ databases">
        <authorList>
            <person name="Mikheyev A."/>
            <person name="Grau M."/>
        </authorList>
    </citation>
    <scope>NUCLEOTIDE SEQUENCE</scope>
    <source>
        <tissue evidence="2">Venom_gland</tissue>
    </source>
</reference>
<name>A0A2D4Q8W6_MICSU</name>
<dbReference type="EMBL" id="IACN01119178">
    <property type="protein sequence ID" value="LAB65809.1"/>
    <property type="molecule type" value="Transcribed_RNA"/>
</dbReference>
<keyword evidence="1" id="KW-0175">Coiled coil</keyword>
<dbReference type="Gene3D" id="1.20.5.340">
    <property type="match status" value="1"/>
</dbReference>
<accession>A0A2D4Q8W6</accession>
<feature type="coiled-coil region" evidence="1">
    <location>
        <begin position="25"/>
        <end position="80"/>
    </location>
</feature>
<reference evidence="2" key="2">
    <citation type="submission" date="2017-11" db="EMBL/GenBank/DDBJ databases">
        <title>Coralsnake Venomics: Analyses of Venom Gland Transcriptomes and Proteomes of Six Brazilian Taxa.</title>
        <authorList>
            <person name="Aird S.D."/>
            <person name="Jorge da Silva N."/>
            <person name="Qiu L."/>
            <person name="Villar-Briones A."/>
            <person name="Aparecida-Saddi V."/>
            <person name="Campos-Telles M.P."/>
            <person name="Grau M."/>
            <person name="Mikheyev A.S."/>
        </authorList>
    </citation>
    <scope>NUCLEOTIDE SEQUENCE</scope>
    <source>
        <tissue evidence="2">Venom_gland</tissue>
    </source>
</reference>
<organism evidence="2">
    <name type="scientific">Micrurus surinamensis</name>
    <name type="common">Surinam coral snake</name>
    <dbReference type="NCBI Taxonomy" id="129470"/>
    <lineage>
        <taxon>Eukaryota</taxon>
        <taxon>Metazoa</taxon>
        <taxon>Chordata</taxon>
        <taxon>Craniata</taxon>
        <taxon>Vertebrata</taxon>
        <taxon>Euteleostomi</taxon>
        <taxon>Lepidosauria</taxon>
        <taxon>Squamata</taxon>
        <taxon>Bifurcata</taxon>
        <taxon>Unidentata</taxon>
        <taxon>Episquamata</taxon>
        <taxon>Toxicofera</taxon>
        <taxon>Serpentes</taxon>
        <taxon>Colubroidea</taxon>
        <taxon>Elapidae</taxon>
        <taxon>Elapinae</taxon>
        <taxon>Micrurus</taxon>
    </lineage>
</organism>
<dbReference type="AlphaFoldDB" id="A0A2D4Q8W6"/>
<dbReference type="PANTHER" id="PTHR11505">
    <property type="entry name" value="L1 TRANSPOSABLE ELEMENT-RELATED"/>
    <property type="match status" value="1"/>
</dbReference>
<dbReference type="InterPro" id="IPR004244">
    <property type="entry name" value="Transposase_22"/>
</dbReference>
<sequence>MAGASDLGEKMDLLLKTFANMGQQLKEMQTAIAEVTTGVKELKDQFKSQDGRIINLEKDINRQEFRINNLEDRQRRANIRFRGFKQDFAESKRLIHPVYQWLQENKINVELNEFERAHWTFGPQNSGNQRDIIVRLCSERRAAEIYRELKQITNLNQKGTPIRVLKDLSAQTLQARNQMKPIVDILFQNGIRFSWKYPAMILIFKGTKVFRAKSLEEGKAMLQQLGIESDFELCAKPATEATGAEGGIFTKPPHTEDQQETAGKIMALQKELAALQEKEETGKMETRATRQKKK</sequence>
<feature type="coiled-coil region" evidence="1">
    <location>
        <begin position="258"/>
        <end position="285"/>
    </location>
</feature>
<evidence type="ECO:0000313" key="2">
    <source>
        <dbReference type="EMBL" id="LAB65809.1"/>
    </source>
</evidence>
<protein>
    <recommendedName>
        <fullName evidence="3">L1 transposable element RRM domain-containing protein</fullName>
    </recommendedName>
</protein>
<dbReference type="Gene3D" id="3.30.250.20">
    <property type="entry name" value="L1 transposable element, C-terminal domain"/>
    <property type="match status" value="1"/>
</dbReference>
<evidence type="ECO:0000256" key="1">
    <source>
        <dbReference type="SAM" id="Coils"/>
    </source>
</evidence>